<comment type="similarity">
    <text evidence="1">Belongs to the DNA polymerase type-Y family.</text>
</comment>
<proteinExistence type="inferred from homology"/>
<evidence type="ECO:0000313" key="3">
    <source>
        <dbReference type="EMBL" id="MDX8305027.1"/>
    </source>
</evidence>
<evidence type="ECO:0000259" key="2">
    <source>
        <dbReference type="PROSITE" id="PS50173"/>
    </source>
</evidence>
<gene>
    <name evidence="3" type="ORF">RMR22_22510</name>
</gene>
<sequence>MGAPWHLNREKFEREGVFARSSNYTLHGDLSKRVVMMLATFAAELEIYSIDEAFLASREYKTGHVVGQIGIDDILPCIAAFNAPRSTASPSTIRTRAKCI</sequence>
<comment type="caution">
    <text evidence="3">The sequence shown here is derived from an EMBL/GenBank/DDBJ whole genome shotgun (WGS) entry which is preliminary data.</text>
</comment>
<dbReference type="EMBL" id="JAVRAF010000012">
    <property type="protein sequence ID" value="MDX8305027.1"/>
    <property type="molecule type" value="Genomic_DNA"/>
</dbReference>
<protein>
    <recommendedName>
        <fullName evidence="2">UmuC domain-containing protein</fullName>
    </recommendedName>
</protein>
<evidence type="ECO:0000256" key="1">
    <source>
        <dbReference type="ARBA" id="ARBA00010945"/>
    </source>
</evidence>
<reference evidence="3" key="1">
    <citation type="journal article" date="2023" name="Phytobiomes J">
        <title>Deciphering the key players within the bacterial microbiota associated with aerial crown gall tumors on rhododendron: Insights into the gallobiome.</title>
        <authorList>
            <person name="Kuzmanovic N."/>
            <person name="Nesme J."/>
            <person name="Wolf J."/>
            <person name="Neumann-Schaal M."/>
            <person name="Petersen J."/>
            <person name="Fernandez-Gnecco G."/>
            <person name="Sproeer C."/>
            <person name="Bunk B."/>
            <person name="Overmann J."/>
            <person name="Sorensen S.J."/>
            <person name="Idczak E."/>
            <person name="Smalla K."/>
        </authorList>
    </citation>
    <scope>NUCLEOTIDE SEQUENCE</scope>
    <source>
        <strain evidence="3">Rho-11.1</strain>
    </source>
</reference>
<name>A0AAW9FEL5_9HYPH</name>
<accession>A0AAW9FEL5</accession>
<dbReference type="GO" id="GO:0006281">
    <property type="term" value="P:DNA repair"/>
    <property type="evidence" value="ECO:0007669"/>
    <property type="project" value="InterPro"/>
</dbReference>
<dbReference type="Gene3D" id="3.30.70.270">
    <property type="match status" value="1"/>
</dbReference>
<dbReference type="InterPro" id="IPR043502">
    <property type="entry name" value="DNA/RNA_pol_sf"/>
</dbReference>
<dbReference type="InterPro" id="IPR043128">
    <property type="entry name" value="Rev_trsase/Diguanyl_cyclase"/>
</dbReference>
<dbReference type="InterPro" id="IPR001126">
    <property type="entry name" value="UmuC"/>
</dbReference>
<feature type="domain" description="UmuC" evidence="2">
    <location>
        <begin position="1"/>
        <end position="55"/>
    </location>
</feature>
<dbReference type="SUPFAM" id="SSF56672">
    <property type="entry name" value="DNA/RNA polymerases"/>
    <property type="match status" value="1"/>
</dbReference>
<dbReference type="PROSITE" id="PS50173">
    <property type="entry name" value="UMUC"/>
    <property type="match status" value="1"/>
</dbReference>
<dbReference type="AlphaFoldDB" id="A0AAW9FEL5"/>
<organism evidence="3">
    <name type="scientific">Agrobacterium rosae</name>
    <dbReference type="NCBI Taxonomy" id="1972867"/>
    <lineage>
        <taxon>Bacteria</taxon>
        <taxon>Pseudomonadati</taxon>
        <taxon>Pseudomonadota</taxon>
        <taxon>Alphaproteobacteria</taxon>
        <taxon>Hyphomicrobiales</taxon>
        <taxon>Rhizobiaceae</taxon>
        <taxon>Rhizobium/Agrobacterium group</taxon>
        <taxon>Agrobacterium</taxon>
    </lineage>
</organism>